<organism evidence="2 3">
    <name type="scientific">Apis cerana cerana</name>
    <name type="common">Oriental honeybee</name>
    <dbReference type="NCBI Taxonomy" id="94128"/>
    <lineage>
        <taxon>Eukaryota</taxon>
        <taxon>Metazoa</taxon>
        <taxon>Ecdysozoa</taxon>
        <taxon>Arthropoda</taxon>
        <taxon>Hexapoda</taxon>
        <taxon>Insecta</taxon>
        <taxon>Pterygota</taxon>
        <taxon>Neoptera</taxon>
        <taxon>Endopterygota</taxon>
        <taxon>Hymenoptera</taxon>
        <taxon>Apocrita</taxon>
        <taxon>Aculeata</taxon>
        <taxon>Apoidea</taxon>
        <taxon>Anthophila</taxon>
        <taxon>Apidae</taxon>
        <taxon>Apis</taxon>
    </lineage>
</organism>
<dbReference type="EMBL" id="KZ288241">
    <property type="protein sequence ID" value="PBC31281.1"/>
    <property type="molecule type" value="Genomic_DNA"/>
</dbReference>
<dbReference type="OrthoDB" id="8195469at2759"/>
<gene>
    <name evidence="2" type="ORF">APICC_02482</name>
</gene>
<evidence type="ECO:0000313" key="3">
    <source>
        <dbReference type="Proteomes" id="UP000242457"/>
    </source>
</evidence>
<dbReference type="Proteomes" id="UP000242457">
    <property type="component" value="Unassembled WGS sequence"/>
</dbReference>
<keyword evidence="3" id="KW-1185">Reference proteome</keyword>
<dbReference type="AlphaFoldDB" id="A0A2A3EJR4"/>
<evidence type="ECO:0000313" key="2">
    <source>
        <dbReference type="EMBL" id="PBC31281.1"/>
    </source>
</evidence>
<reference evidence="2 3" key="1">
    <citation type="submission" date="2014-07" db="EMBL/GenBank/DDBJ databases">
        <title>Genomic and transcriptomic analysis on Apis cerana provide comprehensive insights into honey bee biology.</title>
        <authorList>
            <person name="Diao Q."/>
            <person name="Sun L."/>
            <person name="Zheng H."/>
            <person name="Zheng H."/>
            <person name="Xu S."/>
            <person name="Wang S."/>
            <person name="Zeng Z."/>
            <person name="Hu F."/>
            <person name="Su S."/>
            <person name="Wu J."/>
        </authorList>
    </citation>
    <scope>NUCLEOTIDE SEQUENCE [LARGE SCALE GENOMIC DNA]</scope>
    <source>
        <tissue evidence="2">Pupae without intestine</tissue>
    </source>
</reference>
<name>A0A2A3EJR4_APICC</name>
<feature type="compositionally biased region" description="Polar residues" evidence="1">
    <location>
        <begin position="159"/>
        <end position="180"/>
    </location>
</feature>
<protein>
    <submittedName>
        <fullName evidence="2">Uncharacterized protein</fullName>
    </submittedName>
</protein>
<accession>A0A2A3EJR4</accession>
<proteinExistence type="predicted"/>
<sequence>MNLKNSLFSMLFSLCFFEMDTEMRDIRHSTKLDVSVLATFLQAIGFKLLSFEKYNDPLIFKKNENNMKIEPEQGILKIAIECNISNMKAVLELGGITCQCPNSDHIKDASFWTISGTEPTGSIDNIAQKVEETGSNLLPRLSKDVTRVLRDSISEDQSKNTNLESSVSHTSQKGSTLQRQKTWDIETGSLDGEPRPSPPKLTSSPAILTELSKSLGQISLQSEIENPKNVTEYILRAQQNLEKALNVLLINKPKTSFDLSPFQDNDAASVKSAPANTAAIISPYKSTRPIQISNLCQN</sequence>
<feature type="region of interest" description="Disordered" evidence="1">
    <location>
        <begin position="153"/>
        <end position="182"/>
    </location>
</feature>
<evidence type="ECO:0000256" key="1">
    <source>
        <dbReference type="SAM" id="MobiDB-lite"/>
    </source>
</evidence>